<comment type="caution">
    <text evidence="2">The sequence shown here is derived from an EMBL/GenBank/DDBJ whole genome shotgun (WGS) entry which is preliminary data.</text>
</comment>
<name>A0ABQ1JXH5_9FLAO</name>
<evidence type="ECO:0008006" key="4">
    <source>
        <dbReference type="Google" id="ProtNLM"/>
    </source>
</evidence>
<keyword evidence="1" id="KW-0812">Transmembrane</keyword>
<organism evidence="2 3">
    <name type="scientific">Flavobacterium suaedae</name>
    <dbReference type="NCBI Taxonomy" id="1767027"/>
    <lineage>
        <taxon>Bacteria</taxon>
        <taxon>Pseudomonadati</taxon>
        <taxon>Bacteroidota</taxon>
        <taxon>Flavobacteriia</taxon>
        <taxon>Flavobacteriales</taxon>
        <taxon>Flavobacteriaceae</taxon>
        <taxon>Flavobacterium</taxon>
    </lineage>
</organism>
<protein>
    <recommendedName>
        <fullName evidence="4">DUF1449 family protein</fullName>
    </recommendedName>
</protein>
<dbReference type="Proteomes" id="UP000615760">
    <property type="component" value="Unassembled WGS sequence"/>
</dbReference>
<keyword evidence="1" id="KW-1133">Transmembrane helix</keyword>
<feature type="transmembrane region" description="Helical" evidence="1">
    <location>
        <begin position="81"/>
        <end position="105"/>
    </location>
</feature>
<feature type="transmembrane region" description="Helical" evidence="1">
    <location>
        <begin position="111"/>
        <end position="131"/>
    </location>
</feature>
<dbReference type="EMBL" id="BMJE01000004">
    <property type="protein sequence ID" value="GGB78320.1"/>
    <property type="molecule type" value="Genomic_DNA"/>
</dbReference>
<proteinExistence type="predicted"/>
<evidence type="ECO:0000313" key="2">
    <source>
        <dbReference type="EMBL" id="GGB78320.1"/>
    </source>
</evidence>
<evidence type="ECO:0000313" key="3">
    <source>
        <dbReference type="Proteomes" id="UP000615760"/>
    </source>
</evidence>
<keyword evidence="1" id="KW-0472">Membrane</keyword>
<sequence length="217" mass="24499">MQELLEVSFSPVNAFFTVMSIILVIYWVLVIIAGLDPDHFSVDFDAADVDADFDNDVTGGENAAQGSSFMRILEYFNFDELPLMFIVTIMFFSMWLIGVNITYYLGVESTFLGFLLIIPNLIFSLFVVKLISKPLGYLYRKVNHKGEPEIDFLGRRCTIVSSLGENRTGMVELTVNGDPIKIYARSNTEDTLVAGQQAVIVAESSDKKYYLVEKFDY</sequence>
<gene>
    <name evidence="2" type="ORF">GCM10007424_18040</name>
</gene>
<feature type="transmembrane region" description="Helical" evidence="1">
    <location>
        <begin position="12"/>
        <end position="35"/>
    </location>
</feature>
<dbReference type="RefSeq" id="WP_188620950.1">
    <property type="nucleotide sequence ID" value="NZ_BMJE01000004.1"/>
</dbReference>
<reference evidence="3" key="1">
    <citation type="journal article" date="2019" name="Int. J. Syst. Evol. Microbiol.">
        <title>The Global Catalogue of Microorganisms (GCM) 10K type strain sequencing project: providing services to taxonomists for standard genome sequencing and annotation.</title>
        <authorList>
            <consortium name="The Broad Institute Genomics Platform"/>
            <consortium name="The Broad Institute Genome Sequencing Center for Infectious Disease"/>
            <person name="Wu L."/>
            <person name="Ma J."/>
        </authorList>
    </citation>
    <scope>NUCLEOTIDE SEQUENCE [LARGE SCALE GENOMIC DNA]</scope>
    <source>
        <strain evidence="3">CGMCC 1.15461</strain>
    </source>
</reference>
<keyword evidence="3" id="KW-1185">Reference proteome</keyword>
<accession>A0ABQ1JXH5</accession>
<evidence type="ECO:0000256" key="1">
    <source>
        <dbReference type="SAM" id="Phobius"/>
    </source>
</evidence>